<dbReference type="InterPro" id="IPR009071">
    <property type="entry name" value="HMG_box_dom"/>
</dbReference>
<feature type="region of interest" description="Disordered" evidence="3">
    <location>
        <begin position="344"/>
        <end position="372"/>
    </location>
</feature>
<dbReference type="GO" id="GO:0006357">
    <property type="term" value="P:regulation of transcription by RNA polymerase II"/>
    <property type="evidence" value="ECO:0007669"/>
    <property type="project" value="TreeGrafter"/>
</dbReference>
<dbReference type="InterPro" id="IPR050342">
    <property type="entry name" value="HMGB"/>
</dbReference>
<dbReference type="OrthoDB" id="5550281at2759"/>
<feature type="compositionally biased region" description="Basic and acidic residues" evidence="3">
    <location>
        <begin position="285"/>
        <end position="296"/>
    </location>
</feature>
<comment type="caution">
    <text evidence="5">The sequence shown here is derived from an EMBL/GenBank/DDBJ whole genome shotgun (WGS) entry which is preliminary data.</text>
</comment>
<dbReference type="EMBL" id="JACMRX010000005">
    <property type="protein sequence ID" value="KAF7989978.1"/>
    <property type="molecule type" value="Genomic_DNA"/>
</dbReference>
<dbReference type="InterPro" id="IPR036910">
    <property type="entry name" value="HMG_box_dom_sf"/>
</dbReference>
<dbReference type="Pfam" id="PF00505">
    <property type="entry name" value="HMG_box"/>
    <property type="match status" value="2"/>
</dbReference>
<dbReference type="SMART" id="SM00398">
    <property type="entry name" value="HMG"/>
    <property type="match status" value="2"/>
</dbReference>
<reference evidence="5 6" key="1">
    <citation type="submission" date="2020-08" db="EMBL/GenBank/DDBJ databases">
        <title>Aphidius gifuensis genome sequencing and assembly.</title>
        <authorList>
            <person name="Du Z."/>
        </authorList>
    </citation>
    <scope>NUCLEOTIDE SEQUENCE [LARGE SCALE GENOMIC DNA]</scope>
    <source>
        <strain evidence="5">YNYX2018</strain>
        <tissue evidence="5">Adults</tissue>
    </source>
</reference>
<dbReference type="GO" id="GO:0003677">
    <property type="term" value="F:DNA binding"/>
    <property type="evidence" value="ECO:0007669"/>
    <property type="project" value="UniProtKB-UniRule"/>
</dbReference>
<dbReference type="SUPFAM" id="SSF47095">
    <property type="entry name" value="HMG-box"/>
    <property type="match status" value="2"/>
</dbReference>
<feature type="domain" description="HMG box" evidence="4">
    <location>
        <begin position="51"/>
        <end position="119"/>
    </location>
</feature>
<protein>
    <recommendedName>
        <fullName evidence="4">HMG box domain-containing protein</fullName>
    </recommendedName>
</protein>
<feature type="compositionally biased region" description="Low complexity" evidence="3">
    <location>
        <begin position="311"/>
        <end position="331"/>
    </location>
</feature>
<evidence type="ECO:0000256" key="1">
    <source>
        <dbReference type="ARBA" id="ARBA00023125"/>
    </source>
</evidence>
<keyword evidence="2" id="KW-0539">Nucleus</keyword>
<evidence type="ECO:0000313" key="5">
    <source>
        <dbReference type="EMBL" id="KAF7989978.1"/>
    </source>
</evidence>
<feature type="DNA-binding region" description="HMG box" evidence="2">
    <location>
        <begin position="51"/>
        <end position="119"/>
    </location>
</feature>
<dbReference type="AlphaFoldDB" id="A0A834XP25"/>
<feature type="DNA-binding region" description="HMG box" evidence="2">
    <location>
        <begin position="156"/>
        <end position="222"/>
    </location>
</feature>
<name>A0A834XP25_APHGI</name>
<evidence type="ECO:0000256" key="2">
    <source>
        <dbReference type="PROSITE-ProRule" id="PRU00267"/>
    </source>
</evidence>
<keyword evidence="1 2" id="KW-0238">DNA-binding</keyword>
<accession>A0A834XP25</accession>
<sequence>MAAYNNLRNVFSSINSTQLNNFSHRINGQVCGYATGKIRNIEKKLGIPSRPKRPLSAYLQFCGAQRKSVVEQYPGLPATGVTKKLAELWKTSSPETKEEYKKKYVESAQAYSQEVIEYEKKLTPEQALSITGEKAKIKKTTENKAKKNEMIALGKPKRPPTAFILYMLSKKSEREKSGTKVSDWLGVIAKEWASAPPDVKIKFENESAKLMEQYKTETIEWETKMIHDGNISVVRKQSLINIRDKKKRSKNESTTAHSSGISVGEAMLILNAQPTPIVDNPTLRVADKTSSVDEKTSSVGETTSSVDEKTSSVGETTSSVGDTTSSSGKASSFFGGASSIFGGSSSSYGDSSSYGGSSSWGDSSSGCDGSSD</sequence>
<evidence type="ECO:0000256" key="3">
    <source>
        <dbReference type="SAM" id="MobiDB-lite"/>
    </source>
</evidence>
<keyword evidence="6" id="KW-1185">Reference proteome</keyword>
<dbReference type="PANTHER" id="PTHR48112:SF22">
    <property type="entry name" value="MITOCHONDRIAL TRANSCRIPTION FACTOR A, ISOFORM B"/>
    <property type="match status" value="1"/>
</dbReference>
<feature type="region of interest" description="Disordered" evidence="3">
    <location>
        <begin position="277"/>
        <end position="331"/>
    </location>
</feature>
<dbReference type="Proteomes" id="UP000639338">
    <property type="component" value="Unassembled WGS sequence"/>
</dbReference>
<dbReference type="PANTHER" id="PTHR48112">
    <property type="entry name" value="HIGH MOBILITY GROUP PROTEIN DSP1"/>
    <property type="match status" value="1"/>
</dbReference>
<proteinExistence type="predicted"/>
<evidence type="ECO:0000313" key="6">
    <source>
        <dbReference type="Proteomes" id="UP000639338"/>
    </source>
</evidence>
<dbReference type="Gene3D" id="1.10.30.10">
    <property type="entry name" value="High mobility group box domain"/>
    <property type="match status" value="2"/>
</dbReference>
<dbReference type="PROSITE" id="PS50118">
    <property type="entry name" value="HMG_BOX_2"/>
    <property type="match status" value="2"/>
</dbReference>
<dbReference type="CDD" id="cd00084">
    <property type="entry name" value="HMG-box_SF"/>
    <property type="match status" value="2"/>
</dbReference>
<organism evidence="5 6">
    <name type="scientific">Aphidius gifuensis</name>
    <name type="common">Parasitoid wasp</name>
    <dbReference type="NCBI Taxonomy" id="684658"/>
    <lineage>
        <taxon>Eukaryota</taxon>
        <taxon>Metazoa</taxon>
        <taxon>Ecdysozoa</taxon>
        <taxon>Arthropoda</taxon>
        <taxon>Hexapoda</taxon>
        <taxon>Insecta</taxon>
        <taxon>Pterygota</taxon>
        <taxon>Neoptera</taxon>
        <taxon>Endopterygota</taxon>
        <taxon>Hymenoptera</taxon>
        <taxon>Apocrita</taxon>
        <taxon>Ichneumonoidea</taxon>
        <taxon>Braconidae</taxon>
        <taxon>Aphidiinae</taxon>
        <taxon>Aphidius</taxon>
    </lineage>
</organism>
<dbReference type="GO" id="GO:0005634">
    <property type="term" value="C:nucleus"/>
    <property type="evidence" value="ECO:0007669"/>
    <property type="project" value="UniProtKB-UniRule"/>
</dbReference>
<feature type="domain" description="HMG box" evidence="4">
    <location>
        <begin position="156"/>
        <end position="222"/>
    </location>
</feature>
<gene>
    <name evidence="5" type="ORF">HCN44_008652</name>
</gene>
<evidence type="ECO:0000259" key="4">
    <source>
        <dbReference type="PROSITE" id="PS50118"/>
    </source>
</evidence>